<dbReference type="KEGG" id="dge:Dgeo_3090"/>
<feature type="region of interest" description="Disordered" evidence="1">
    <location>
        <begin position="26"/>
        <end position="52"/>
    </location>
</feature>
<evidence type="ECO:0000313" key="3">
    <source>
        <dbReference type="EMBL" id="ABW35131.1"/>
    </source>
</evidence>
<dbReference type="CDD" id="cd04859">
    <property type="entry name" value="Prim_Pol"/>
    <property type="match status" value="1"/>
</dbReference>
<evidence type="ECO:0000313" key="4">
    <source>
        <dbReference type="Proteomes" id="UP000002431"/>
    </source>
</evidence>
<dbReference type="EMBL" id="CP000856">
    <property type="protein sequence ID" value="ABW35131.1"/>
    <property type="molecule type" value="Genomic_DNA"/>
</dbReference>
<dbReference type="SMART" id="SM00943">
    <property type="entry name" value="Prim-Pol"/>
    <property type="match status" value="1"/>
</dbReference>
<sequence length="402" mass="44535">MNGRASTAELLRAAEEHLALRRSLLPVSSDKRPHGQALISTGHKTSGTDGREKGAWQALQQTPATREEVLTWLRPGWRGLGLVTGSVSGIVVIDVDQSEGVARFTEWGLLGRAHVRTRSGGLHWYLRHPGWPVRTVQSQTNKRLEWIRGIDVRGDGGYVVIPPTRFGRVGYEPLRDHRDLDDPSLLPFEVQVLLGLHAAPSAPGPRAAVSPAPASGPWVARDGRTLDQELLYRALELAHTGGRRNESGFWLACQLRDNGFREGDAEEVLRRYVSQVPATNSKGEREDYTFEEARHSLGQAYRREAREAWRPPREKPTPQTPLERLQHAWPHLTPEQRAEAARCVAGARGQLRDQGLQVLARLGMPDVQQIAAQVDLDRQQGQAVPGLNAMLKLLDQLTLAGA</sequence>
<keyword evidence="4" id="KW-1185">Reference proteome</keyword>
<evidence type="ECO:0000256" key="1">
    <source>
        <dbReference type="SAM" id="MobiDB-lite"/>
    </source>
</evidence>
<accession>A8ZRM2</accession>
<dbReference type="Pfam" id="PF09250">
    <property type="entry name" value="Prim-Pol"/>
    <property type="match status" value="1"/>
</dbReference>
<geneLocation type="plasmid" evidence="3 4">
    <name>pDGEO02</name>
</geneLocation>
<feature type="compositionally biased region" description="Polar residues" evidence="1">
    <location>
        <begin position="38"/>
        <end position="48"/>
    </location>
</feature>
<organism evidence="3 4">
    <name type="scientific">Deinococcus geothermalis (strain DSM 11300 / CIP 105573 / AG-3a)</name>
    <dbReference type="NCBI Taxonomy" id="319795"/>
    <lineage>
        <taxon>Bacteria</taxon>
        <taxon>Thermotogati</taxon>
        <taxon>Deinococcota</taxon>
        <taxon>Deinococci</taxon>
        <taxon>Deinococcales</taxon>
        <taxon>Deinococcaceae</taxon>
        <taxon>Deinococcus</taxon>
    </lineage>
</organism>
<dbReference type="Proteomes" id="UP000002431">
    <property type="component" value="Plasmid pDGEO02"/>
</dbReference>
<dbReference type="AlphaFoldDB" id="A8ZRM2"/>
<dbReference type="InterPro" id="IPR015330">
    <property type="entry name" value="DNA_primase/pol_bifunc_N"/>
</dbReference>
<name>A8ZRM2_DEIGD</name>
<proteinExistence type="predicted"/>
<dbReference type="RefSeq" id="WP_012173257.1">
    <property type="nucleotide sequence ID" value="NC_009939.1"/>
</dbReference>
<gene>
    <name evidence="3" type="ORF">Dgeo_3090</name>
</gene>
<dbReference type="SUPFAM" id="SSF56747">
    <property type="entry name" value="Prim-pol domain"/>
    <property type="match status" value="1"/>
</dbReference>
<reference evidence="3" key="1">
    <citation type="submission" date="2007-10" db="EMBL/GenBank/DDBJ databases">
        <title>Complete sequence of Plasmid2 pDGEO02 of Deinococcus geothermalis DSM 11300.</title>
        <authorList>
            <consortium name="US DOE Joint Genome Institute"/>
            <person name="Copeland A."/>
            <person name="Lucas S."/>
            <person name="Lapidus A."/>
            <person name="Barry K."/>
            <person name="Detter J.C."/>
            <person name="Glavina del Rio T."/>
            <person name="Hammon N."/>
            <person name="Israni S."/>
            <person name="Dalin E."/>
            <person name="Tice H."/>
            <person name="Pitluck S."/>
            <person name="Brettin T."/>
            <person name="Bruce D."/>
            <person name="Han C."/>
            <person name="Tapia R."/>
            <person name="Saunders E."/>
            <person name="Gilna P."/>
            <person name="Schmutz J."/>
            <person name="Larimer F."/>
            <person name="Land M."/>
            <person name="Hauser L."/>
            <person name="Kyrpides N."/>
            <person name="Kim E."/>
            <person name="Daly M.J."/>
            <person name="Fredrickson J.K."/>
            <person name="Makarova K.S."/>
            <person name="Gaidamakova E.K."/>
            <person name="Zhai M."/>
            <person name="Richardson P."/>
        </authorList>
    </citation>
    <scope>NUCLEOTIDE SEQUENCE [LARGE SCALE GENOMIC DNA]</scope>
    <source>
        <strain evidence="3">DSM 11300</strain>
        <plasmid evidence="3">pDGEO02</plasmid>
    </source>
</reference>
<evidence type="ECO:0000259" key="2">
    <source>
        <dbReference type="SMART" id="SM00943"/>
    </source>
</evidence>
<protein>
    <submittedName>
        <fullName evidence="3">Bifunctional DNA primase/polymerase</fullName>
    </submittedName>
</protein>
<dbReference type="HOGENOM" id="CLU_057290_0_0_0"/>
<keyword evidence="3" id="KW-0614">Plasmid</keyword>
<feature type="domain" description="DNA primase/polymerase bifunctional N-terminal" evidence="2">
    <location>
        <begin position="15"/>
        <end position="186"/>
    </location>
</feature>